<accession>A0ABY9ZXZ6</accession>
<evidence type="ECO:0000313" key="1">
    <source>
        <dbReference type="EMBL" id="WNM39246.1"/>
    </source>
</evidence>
<dbReference type="InterPro" id="IPR023393">
    <property type="entry name" value="START-like_dom_sf"/>
</dbReference>
<organism evidence="1 2">
    <name type="scientific">Micromonospora halotolerans</name>
    <dbReference type="NCBI Taxonomy" id="709879"/>
    <lineage>
        <taxon>Bacteria</taxon>
        <taxon>Bacillati</taxon>
        <taxon>Actinomycetota</taxon>
        <taxon>Actinomycetes</taxon>
        <taxon>Micromonosporales</taxon>
        <taxon>Micromonosporaceae</taxon>
        <taxon>Micromonospora</taxon>
    </lineage>
</organism>
<gene>
    <name evidence="1" type="ORF">RMN56_29710</name>
</gene>
<dbReference type="Gene3D" id="3.30.530.20">
    <property type="match status" value="1"/>
</dbReference>
<dbReference type="EMBL" id="CP134876">
    <property type="protein sequence ID" value="WNM39246.1"/>
    <property type="molecule type" value="Genomic_DNA"/>
</dbReference>
<name>A0ABY9ZXZ6_9ACTN</name>
<keyword evidence="2" id="KW-1185">Reference proteome</keyword>
<sequence length="165" mass="18635">MIGDRWGVTDCEILRSYPCDEFVVSPELRAWRAVHVKAPAEAVWPWVAQVRLAPYAYDWIDNLGRRSPRKLVDLPEPQVGDRFTTAGGRELGRIVSVDRGKQLTGTIMGAFMSYVLVPMEDDTTRLLLKVVMRSTRCVALGLSVGDLIMARRQLMNLKQLAEHHS</sequence>
<protein>
    <submittedName>
        <fullName evidence="1">Polyketide cyclase</fullName>
    </submittedName>
</protein>
<evidence type="ECO:0000313" key="2">
    <source>
        <dbReference type="Proteomes" id="UP001303001"/>
    </source>
</evidence>
<dbReference type="RefSeq" id="WP_313721161.1">
    <property type="nucleotide sequence ID" value="NZ_CP134876.1"/>
</dbReference>
<proteinExistence type="predicted"/>
<dbReference type="SUPFAM" id="SSF55961">
    <property type="entry name" value="Bet v1-like"/>
    <property type="match status" value="1"/>
</dbReference>
<reference evidence="1 2" key="1">
    <citation type="submission" date="2023-09" db="EMBL/GenBank/DDBJ databases">
        <title>Micromonospora halotolerans DSM 45598 genome sequence.</title>
        <authorList>
            <person name="Mo P."/>
        </authorList>
    </citation>
    <scope>NUCLEOTIDE SEQUENCE [LARGE SCALE GENOMIC DNA]</scope>
    <source>
        <strain evidence="1 2">DSM 45598</strain>
    </source>
</reference>
<dbReference type="Proteomes" id="UP001303001">
    <property type="component" value="Chromosome"/>
</dbReference>